<dbReference type="SMART" id="SM00116">
    <property type="entry name" value="CBS"/>
    <property type="match status" value="2"/>
</dbReference>
<evidence type="ECO:0000256" key="2">
    <source>
        <dbReference type="PROSITE-ProRule" id="PRU00703"/>
    </source>
</evidence>
<evidence type="ECO:0000256" key="3">
    <source>
        <dbReference type="SAM" id="MobiDB-lite"/>
    </source>
</evidence>
<proteinExistence type="predicted"/>
<dbReference type="Pfam" id="PF00571">
    <property type="entry name" value="CBS"/>
    <property type="match status" value="2"/>
</dbReference>
<dbReference type="PANTHER" id="PTHR43080">
    <property type="entry name" value="CBS DOMAIN-CONTAINING PROTEIN CBSX3, MITOCHONDRIAL"/>
    <property type="match status" value="1"/>
</dbReference>
<sequence>MVFAIYEQGLRIHTPKEQLLARPAIRQTQAVSASRRMVDRDGKAEHRQDISDQSWIQGYPDQQEDDASQDPPANNRAMQAYAEVEQSKKKQIPSIPAHQVMRSPVLTLPSTASLNEAWSLMSKEQIHYLVLIDPTGDLAGVLDDRELLKEAAGVGELSKQEGVDLATTQAIQLVKAPLVTASKDTDIRDIARVMLAQKVRAMPVVDAEGTLLGLVTRSDLMLGLANQNLEVWT</sequence>
<accession>A0ABQ5ZX42</accession>
<reference evidence="6" key="1">
    <citation type="journal article" date="2019" name="Int. J. Syst. Evol. Microbiol.">
        <title>The Global Catalogue of Microorganisms (GCM) 10K type strain sequencing project: providing services to taxonomists for standard genome sequencing and annotation.</title>
        <authorList>
            <consortium name="The Broad Institute Genomics Platform"/>
            <consortium name="The Broad Institute Genome Sequencing Center for Infectious Disease"/>
            <person name="Wu L."/>
            <person name="Ma J."/>
        </authorList>
    </citation>
    <scope>NUCLEOTIDE SEQUENCE [LARGE SCALE GENOMIC DNA]</scope>
    <source>
        <strain evidence="6">NBRC 100033</strain>
    </source>
</reference>
<evidence type="ECO:0000259" key="4">
    <source>
        <dbReference type="PROSITE" id="PS51371"/>
    </source>
</evidence>
<dbReference type="PROSITE" id="PS51371">
    <property type="entry name" value="CBS"/>
    <property type="match status" value="2"/>
</dbReference>
<protein>
    <recommendedName>
        <fullName evidence="4">CBS domain-containing protein</fullName>
    </recommendedName>
</protein>
<evidence type="ECO:0000256" key="1">
    <source>
        <dbReference type="ARBA" id="ARBA00023122"/>
    </source>
</evidence>
<dbReference type="RefSeq" id="WP_027849966.1">
    <property type="nucleotide sequence ID" value="NZ_BSOR01000016.1"/>
</dbReference>
<dbReference type="InterPro" id="IPR000644">
    <property type="entry name" value="CBS_dom"/>
</dbReference>
<dbReference type="SUPFAM" id="SSF54631">
    <property type="entry name" value="CBS-domain pair"/>
    <property type="match status" value="1"/>
</dbReference>
<keyword evidence="6" id="KW-1185">Reference proteome</keyword>
<evidence type="ECO:0000313" key="5">
    <source>
        <dbReference type="EMBL" id="GLR63643.1"/>
    </source>
</evidence>
<evidence type="ECO:0000313" key="6">
    <source>
        <dbReference type="Proteomes" id="UP001156682"/>
    </source>
</evidence>
<feature type="domain" description="CBS" evidence="4">
    <location>
        <begin position="173"/>
        <end position="231"/>
    </location>
</feature>
<dbReference type="EMBL" id="BSOR01000016">
    <property type="protein sequence ID" value="GLR63643.1"/>
    <property type="molecule type" value="Genomic_DNA"/>
</dbReference>
<dbReference type="PANTHER" id="PTHR43080:SF2">
    <property type="entry name" value="CBS DOMAIN-CONTAINING PROTEIN"/>
    <property type="match status" value="1"/>
</dbReference>
<organism evidence="5 6">
    <name type="scientific">Marinospirillum insulare</name>
    <dbReference type="NCBI Taxonomy" id="217169"/>
    <lineage>
        <taxon>Bacteria</taxon>
        <taxon>Pseudomonadati</taxon>
        <taxon>Pseudomonadota</taxon>
        <taxon>Gammaproteobacteria</taxon>
        <taxon>Oceanospirillales</taxon>
        <taxon>Oceanospirillaceae</taxon>
        <taxon>Marinospirillum</taxon>
    </lineage>
</organism>
<dbReference type="InterPro" id="IPR051257">
    <property type="entry name" value="Diverse_CBS-Domain"/>
</dbReference>
<dbReference type="CDD" id="cd02205">
    <property type="entry name" value="CBS_pair_SF"/>
    <property type="match status" value="1"/>
</dbReference>
<feature type="region of interest" description="Disordered" evidence="3">
    <location>
        <begin position="31"/>
        <end position="73"/>
    </location>
</feature>
<feature type="compositionally biased region" description="Basic and acidic residues" evidence="3">
    <location>
        <begin position="36"/>
        <end position="50"/>
    </location>
</feature>
<gene>
    <name evidence="5" type="ORF">GCM10007878_10780</name>
</gene>
<comment type="caution">
    <text evidence="5">The sequence shown here is derived from an EMBL/GenBank/DDBJ whole genome shotgun (WGS) entry which is preliminary data.</text>
</comment>
<dbReference type="InterPro" id="IPR046342">
    <property type="entry name" value="CBS_dom_sf"/>
</dbReference>
<feature type="domain" description="CBS" evidence="4">
    <location>
        <begin position="101"/>
        <end position="159"/>
    </location>
</feature>
<name>A0ABQ5ZX42_9GAMM</name>
<dbReference type="Proteomes" id="UP001156682">
    <property type="component" value="Unassembled WGS sequence"/>
</dbReference>
<keyword evidence="1 2" id="KW-0129">CBS domain</keyword>
<dbReference type="Gene3D" id="3.10.580.10">
    <property type="entry name" value="CBS-domain"/>
    <property type="match status" value="1"/>
</dbReference>